<evidence type="ECO:0000313" key="2">
    <source>
        <dbReference type="Proteomes" id="UP001164539"/>
    </source>
</evidence>
<protein>
    <submittedName>
        <fullName evidence="1">Regulation of nuclear pre-mRNA domain-containing protein 1B-like</fullName>
    </submittedName>
</protein>
<keyword evidence="2" id="KW-1185">Reference proteome</keyword>
<dbReference type="Proteomes" id="UP001164539">
    <property type="component" value="Chromosome 4"/>
</dbReference>
<proteinExistence type="predicted"/>
<evidence type="ECO:0000313" key="1">
    <source>
        <dbReference type="EMBL" id="KAJ4721382.1"/>
    </source>
</evidence>
<dbReference type="EMBL" id="CM051397">
    <property type="protein sequence ID" value="KAJ4721382.1"/>
    <property type="molecule type" value="Genomic_DNA"/>
</dbReference>
<accession>A0ACC1YDT4</accession>
<reference evidence="1 2" key="1">
    <citation type="journal article" date="2023" name="Science">
        <title>Complex scaffold remodeling in plant triterpene biosynthesis.</title>
        <authorList>
            <person name="De La Pena R."/>
            <person name="Hodgson H."/>
            <person name="Liu J.C."/>
            <person name="Stephenson M.J."/>
            <person name="Martin A.C."/>
            <person name="Owen C."/>
            <person name="Harkess A."/>
            <person name="Leebens-Mack J."/>
            <person name="Jimenez L.E."/>
            <person name="Osbourn A."/>
            <person name="Sattely E.S."/>
        </authorList>
    </citation>
    <scope>NUCLEOTIDE SEQUENCE [LARGE SCALE GENOMIC DNA]</scope>
    <source>
        <strain evidence="2">cv. JPN11</strain>
        <tissue evidence="1">Leaf</tissue>
    </source>
</reference>
<name>A0ACC1YDT4_MELAZ</name>
<gene>
    <name evidence="1" type="ORF">OWV82_009072</name>
</gene>
<sequence length="562" mass="61061">MSNEAFDGQILAEKLSKLNNSQQSIESLSRWCITHRKKAKQIVETWDKLFNSSQKEKRVSFLYLANDILQNSRRKGSEFVNEFWKVLPSALKHVYDNGDEYGKKAVTRLVDIWEERKVFGSRGQNLKDELLGKNSHPVPASNGKSSNPIKIVKRDANSVRIKLAAGALPEKILTAFQSVLDEHLNEEAALNKCNMAVQHVGKIGEDVENNRVQGNQHGSTLVDQLQEQENVLQQCVGQLESAETTRIALVSQLKEALLDQESKLELIRAQLQVARGQIKRASDMRRRLTSPLVPGLPTTSITPGMEGTRVVEPIIPSVQPTSTLPQPSLNQPVISFAPLKTTEEENKKAAAAAIAAKLAASTSSAQMFSSVLSSLVAEEAAKNGSLNSGGFSAGMSIFPPEKRPKLEKPMAVSDVSSPDVGNTTYFSPLQQQPVTNMSVASSTSMQPMSQVNQIQSSFAPAPPPPPPLPVSPASQYVQSTGMMVGVLPYGFGANALPPPPPLPPHIAMGLARPASQPQPQPQQPQQQQQQQQQQPASGGYYRPPGIGFYGQSQPSTSPVPRQ</sequence>
<comment type="caution">
    <text evidence="1">The sequence shown here is derived from an EMBL/GenBank/DDBJ whole genome shotgun (WGS) entry which is preliminary data.</text>
</comment>
<organism evidence="1 2">
    <name type="scientific">Melia azedarach</name>
    <name type="common">Chinaberry tree</name>
    <dbReference type="NCBI Taxonomy" id="155640"/>
    <lineage>
        <taxon>Eukaryota</taxon>
        <taxon>Viridiplantae</taxon>
        <taxon>Streptophyta</taxon>
        <taxon>Embryophyta</taxon>
        <taxon>Tracheophyta</taxon>
        <taxon>Spermatophyta</taxon>
        <taxon>Magnoliopsida</taxon>
        <taxon>eudicotyledons</taxon>
        <taxon>Gunneridae</taxon>
        <taxon>Pentapetalae</taxon>
        <taxon>rosids</taxon>
        <taxon>malvids</taxon>
        <taxon>Sapindales</taxon>
        <taxon>Meliaceae</taxon>
        <taxon>Melia</taxon>
    </lineage>
</organism>